<dbReference type="PANTHER" id="PTHR35006:SF2">
    <property type="entry name" value="GLYOXALASE FAMILY PROTEIN (AFU_ORTHOLOGUE AFUA_5G14830)"/>
    <property type="match status" value="1"/>
</dbReference>
<dbReference type="STRING" id="348802.A0A0D2CJW0"/>
<dbReference type="EMBL" id="KN847323">
    <property type="protein sequence ID" value="KIW50117.1"/>
    <property type="molecule type" value="Genomic_DNA"/>
</dbReference>
<protein>
    <recommendedName>
        <fullName evidence="3">VOC domain-containing protein</fullName>
    </recommendedName>
</protein>
<dbReference type="Proteomes" id="UP000054342">
    <property type="component" value="Unassembled WGS sequence"/>
</dbReference>
<name>A0A0D2CJW0_9EURO</name>
<gene>
    <name evidence="1" type="ORF">PV05_11735</name>
</gene>
<dbReference type="Gene3D" id="3.10.180.10">
    <property type="entry name" value="2,3-Dihydroxybiphenyl 1,2-Dioxygenase, domain 1"/>
    <property type="match status" value="1"/>
</dbReference>
<evidence type="ECO:0000313" key="1">
    <source>
        <dbReference type="EMBL" id="KIW50117.1"/>
    </source>
</evidence>
<evidence type="ECO:0008006" key="3">
    <source>
        <dbReference type="Google" id="ProtNLM"/>
    </source>
</evidence>
<proteinExistence type="predicted"/>
<dbReference type="RefSeq" id="XP_013310701.1">
    <property type="nucleotide sequence ID" value="XM_013455247.1"/>
</dbReference>
<dbReference type="InterPro" id="IPR029068">
    <property type="entry name" value="Glyas_Bleomycin-R_OHBP_Dase"/>
</dbReference>
<dbReference type="OrthoDB" id="10249419at2759"/>
<dbReference type="HOGENOM" id="CLU_046006_6_1_1"/>
<dbReference type="GeneID" id="25333643"/>
<sequence length="135" mass="14223">MSPVDHVSLPCHFSKVGAEVAFLVAAFGHMGLKELIRFGPGVVGLGTDSPWLWVSGLHNSTREEVEDDVQISTVHLAVTAKDRGDVDAFHAAAVKAGGTDHGAPGVRAMYHPNYYGAFAISPAGHNIEAVTHEPA</sequence>
<accession>A0A0D2CJW0</accession>
<dbReference type="AlphaFoldDB" id="A0A0D2CJW0"/>
<dbReference type="PANTHER" id="PTHR35006">
    <property type="entry name" value="GLYOXALASE FAMILY PROTEIN (AFU_ORTHOLOGUE AFUA_5G14830)"/>
    <property type="match status" value="1"/>
</dbReference>
<dbReference type="SUPFAM" id="SSF54593">
    <property type="entry name" value="Glyoxalase/Bleomycin resistance protein/Dihydroxybiphenyl dioxygenase"/>
    <property type="match status" value="1"/>
</dbReference>
<organism evidence="1 2">
    <name type="scientific">Exophiala xenobiotica</name>
    <dbReference type="NCBI Taxonomy" id="348802"/>
    <lineage>
        <taxon>Eukaryota</taxon>
        <taxon>Fungi</taxon>
        <taxon>Dikarya</taxon>
        <taxon>Ascomycota</taxon>
        <taxon>Pezizomycotina</taxon>
        <taxon>Eurotiomycetes</taxon>
        <taxon>Chaetothyriomycetidae</taxon>
        <taxon>Chaetothyriales</taxon>
        <taxon>Herpotrichiellaceae</taxon>
        <taxon>Exophiala</taxon>
    </lineage>
</organism>
<reference evidence="1 2" key="1">
    <citation type="submission" date="2015-01" db="EMBL/GenBank/DDBJ databases">
        <title>The Genome Sequence of Exophiala xenobiotica CBS118157.</title>
        <authorList>
            <consortium name="The Broad Institute Genomics Platform"/>
            <person name="Cuomo C."/>
            <person name="de Hoog S."/>
            <person name="Gorbushina A."/>
            <person name="Stielow B."/>
            <person name="Teixiera M."/>
            <person name="Abouelleil A."/>
            <person name="Chapman S.B."/>
            <person name="Priest M."/>
            <person name="Young S.K."/>
            <person name="Wortman J."/>
            <person name="Nusbaum C."/>
            <person name="Birren B."/>
        </authorList>
    </citation>
    <scope>NUCLEOTIDE SEQUENCE [LARGE SCALE GENOMIC DNA]</scope>
    <source>
        <strain evidence="1 2">CBS 118157</strain>
    </source>
</reference>
<evidence type="ECO:0000313" key="2">
    <source>
        <dbReference type="Proteomes" id="UP000054342"/>
    </source>
</evidence>
<keyword evidence="2" id="KW-1185">Reference proteome</keyword>